<comment type="caution">
    <text evidence="1">The sequence shown here is derived from an EMBL/GenBank/DDBJ whole genome shotgun (WGS) entry which is preliminary data.</text>
</comment>
<organism evidence="1 2">
    <name type="scientific">Trichinella pseudospiralis</name>
    <name type="common">Parasitic roundworm</name>
    <dbReference type="NCBI Taxonomy" id="6337"/>
    <lineage>
        <taxon>Eukaryota</taxon>
        <taxon>Metazoa</taxon>
        <taxon>Ecdysozoa</taxon>
        <taxon>Nematoda</taxon>
        <taxon>Enoplea</taxon>
        <taxon>Dorylaimia</taxon>
        <taxon>Trichinellida</taxon>
        <taxon>Trichinellidae</taxon>
        <taxon>Trichinella</taxon>
    </lineage>
</organism>
<evidence type="ECO:0000313" key="2">
    <source>
        <dbReference type="Proteomes" id="UP000054632"/>
    </source>
</evidence>
<reference evidence="1 2" key="1">
    <citation type="submission" date="2015-01" db="EMBL/GenBank/DDBJ databases">
        <title>Evolution of Trichinella species and genotypes.</title>
        <authorList>
            <person name="Korhonen P.K."/>
            <person name="Edoardo P."/>
            <person name="Giuseppe L.R."/>
            <person name="Gasser R.B."/>
        </authorList>
    </citation>
    <scope>NUCLEOTIDE SEQUENCE [LARGE SCALE GENOMIC DNA]</scope>
    <source>
        <strain evidence="1">ISS13</strain>
    </source>
</reference>
<dbReference type="AlphaFoldDB" id="A0A0V1EJC0"/>
<protein>
    <submittedName>
        <fullName evidence="1">Uncharacterized protein</fullName>
    </submittedName>
</protein>
<sequence>MKLILTVPDCVLLVIFLKSGMFQGRFNYALFVCDPVDSLSGSCTFIASENVDRRKGDCHLHSALVYLIVYQRHLHLQPNLCFTVTAGRDMCNRLVISAPSMGRPASQKTTLVSKKSKSMANILSSYCTSNFCDCRQTGAMMVGQALASVVDGQWEWNLQLILRFFHSASIVGHAFPCRLLCRPPKRRLPFALCSGDRNEQTLFLPSALLDAICATVSSFQHLAWPFPILAKFGTSVQTQSPGSDIGRPASQKTTLVSKKSKSMANILNSYCTSNFCDCRQTGAMSIFLVSVIWLQSWLSAFDDVNPVVGQALASVVDGQWEWNLQLILRFFHSASIVVHAFPCRLLVKDSHFRHTNYDTEDKNEQ</sequence>
<dbReference type="Proteomes" id="UP000054632">
    <property type="component" value="Unassembled WGS sequence"/>
</dbReference>
<name>A0A0V1EJC0_TRIPS</name>
<gene>
    <name evidence="1" type="ORF">T4A_14387</name>
</gene>
<evidence type="ECO:0000313" key="1">
    <source>
        <dbReference type="EMBL" id="KRY73802.1"/>
    </source>
</evidence>
<dbReference type="EMBL" id="JYDR01000031">
    <property type="protein sequence ID" value="KRY73802.1"/>
    <property type="molecule type" value="Genomic_DNA"/>
</dbReference>
<accession>A0A0V1EJC0</accession>
<proteinExistence type="predicted"/>